<name>A0A7S8FD37_9BACT</name>
<evidence type="ECO:0000313" key="2">
    <source>
        <dbReference type="Proteomes" id="UP000593737"/>
    </source>
</evidence>
<dbReference type="KEGG" id="nkf:Nkreftii_001401"/>
<reference evidence="1 2" key="1">
    <citation type="journal article" date="2020" name="ISME J.">
        <title>Enrichment and physiological characterization of a novel comammox Nitrospira indicates ammonium inhibition of complete nitrification.</title>
        <authorList>
            <person name="Sakoula D."/>
            <person name="Koch H."/>
            <person name="Frank J."/>
            <person name="Jetten M.S.M."/>
            <person name="van Kessel M.A.H.J."/>
            <person name="Lucker S."/>
        </authorList>
    </citation>
    <scope>NUCLEOTIDE SEQUENCE [LARGE SCALE GENOMIC DNA]</scope>
    <source>
        <strain evidence="1">Comreactor17</strain>
    </source>
</reference>
<evidence type="ECO:0008006" key="3">
    <source>
        <dbReference type="Google" id="ProtNLM"/>
    </source>
</evidence>
<sequence>MEAFLEDLWRDRLDHPPLTGVRTPLFSTAPCPVRGGEAGRWCDYARSLTPLPTVEGWLYLAGVKDLYTCEVVAHAMDARMTTDLVQGVPPTISWTPL</sequence>
<gene>
    <name evidence="1" type="ORF">Nkreftii_001401</name>
</gene>
<dbReference type="AlphaFoldDB" id="A0A7S8FD37"/>
<dbReference type="EMBL" id="CP047423">
    <property type="protein sequence ID" value="QPD03627.1"/>
    <property type="molecule type" value="Genomic_DNA"/>
</dbReference>
<evidence type="ECO:0000313" key="1">
    <source>
        <dbReference type="EMBL" id="QPD03627.1"/>
    </source>
</evidence>
<dbReference type="Proteomes" id="UP000593737">
    <property type="component" value="Chromosome"/>
</dbReference>
<organism evidence="1 2">
    <name type="scientific">Candidatus Nitrospira kreftii</name>
    <dbReference type="NCBI Taxonomy" id="2652173"/>
    <lineage>
        <taxon>Bacteria</taxon>
        <taxon>Pseudomonadati</taxon>
        <taxon>Nitrospirota</taxon>
        <taxon>Nitrospiria</taxon>
        <taxon>Nitrospirales</taxon>
        <taxon>Nitrospiraceae</taxon>
        <taxon>Nitrospira</taxon>
    </lineage>
</organism>
<accession>A0A7S8FD37</accession>
<proteinExistence type="predicted"/>
<protein>
    <recommendedName>
        <fullName evidence="3">Transposase</fullName>
    </recommendedName>
</protein>